<dbReference type="PANTHER" id="PTHR46401:SF2">
    <property type="entry name" value="GLYCOSYLTRANSFERASE WBBK-RELATED"/>
    <property type="match status" value="1"/>
</dbReference>
<dbReference type="GO" id="GO:0016757">
    <property type="term" value="F:glycosyltransferase activity"/>
    <property type="evidence" value="ECO:0007669"/>
    <property type="project" value="InterPro"/>
</dbReference>
<protein>
    <submittedName>
        <fullName evidence="4">Glycosyltransferase</fullName>
    </submittedName>
</protein>
<keyword evidence="5" id="KW-1185">Reference proteome</keyword>
<keyword evidence="1 4" id="KW-0808">Transferase</keyword>
<dbReference type="Proteomes" id="UP000319486">
    <property type="component" value="Unassembled WGS sequence"/>
</dbReference>
<organism evidence="4 5">
    <name type="scientific">Rhodanobacter glycinis</name>
    <dbReference type="NCBI Taxonomy" id="582702"/>
    <lineage>
        <taxon>Bacteria</taxon>
        <taxon>Pseudomonadati</taxon>
        <taxon>Pseudomonadota</taxon>
        <taxon>Gammaproteobacteria</taxon>
        <taxon>Lysobacterales</taxon>
        <taxon>Rhodanobacteraceae</taxon>
        <taxon>Rhodanobacter</taxon>
    </lineage>
</organism>
<dbReference type="SUPFAM" id="SSF53756">
    <property type="entry name" value="UDP-Glycosyltransferase/glycogen phosphorylase"/>
    <property type="match status" value="1"/>
</dbReference>
<feature type="domain" description="Glycosyl transferase family 4" evidence="3">
    <location>
        <begin position="41"/>
        <end position="197"/>
    </location>
</feature>
<evidence type="ECO:0000259" key="2">
    <source>
        <dbReference type="Pfam" id="PF00534"/>
    </source>
</evidence>
<dbReference type="EMBL" id="RCZO01000015">
    <property type="protein sequence ID" value="TPG04120.1"/>
    <property type="molecule type" value="Genomic_DNA"/>
</dbReference>
<feature type="domain" description="Glycosyl transferase family 1" evidence="2">
    <location>
        <begin position="211"/>
        <end position="386"/>
    </location>
</feature>
<dbReference type="Gene3D" id="3.40.50.2000">
    <property type="entry name" value="Glycogen Phosphorylase B"/>
    <property type="match status" value="2"/>
</dbReference>
<proteinExistence type="predicted"/>
<dbReference type="AlphaFoldDB" id="A0A502BUF4"/>
<dbReference type="Pfam" id="PF12000">
    <property type="entry name" value="Glyco_trans_4_3"/>
    <property type="match status" value="1"/>
</dbReference>
<dbReference type="PANTHER" id="PTHR46401">
    <property type="entry name" value="GLYCOSYLTRANSFERASE WBBK-RELATED"/>
    <property type="match status" value="1"/>
</dbReference>
<dbReference type="RefSeq" id="WP_140656174.1">
    <property type="nucleotide sequence ID" value="NZ_RCZO01000015.1"/>
</dbReference>
<sequence>MRLLLIHQNLPGQYRHLLTHYGQQPDCQVVGLGEMRRLRENFRKPIPGVRLVGYETPPTTKATTLPTLRTTEAAVQRGQTVLKVLLSLKKAGFYPDVVYAHPGWGETLFLKDVFPKATLLHFCEFYYHTTGQDFNFDPEFPNSADDVLRLRIRNLHHLMALEQADIGIAPTVWQQTRFPLAYQPKIAVVHDGVDTQVVTPDPQAFVQLPQKQLRLTKKDEVITFVSRNLEPYRGFHMFMRALPDLLKNRPKAHVIIVGGNDVSYGRRLAKGTYREAFLEEVGSRIDATRVHFVGKLPYATFLRVLQVSTAHVYLTYPFVLSWSMMEAMAAGCLVIGSKTPPVEEVITHEENGLLVDFFSTEQLVEAVQRACEEPTRMQALRERARRTIVDRYDLKTVCLPRQRDLIEFQAS</sequence>
<reference evidence="4 5" key="1">
    <citation type="journal article" date="2019" name="Environ. Microbiol.">
        <title>Species interactions and distinct microbial communities in high Arctic permafrost affected cryosols are associated with the CH4 and CO2 gas fluxes.</title>
        <authorList>
            <person name="Altshuler I."/>
            <person name="Hamel J."/>
            <person name="Turney S."/>
            <person name="Magnuson E."/>
            <person name="Levesque R."/>
            <person name="Greer C."/>
            <person name="Whyte L.G."/>
        </authorList>
    </citation>
    <scope>NUCLEOTIDE SEQUENCE [LARGE SCALE GENOMIC DNA]</scope>
    <source>
        <strain evidence="4 5">S13Y</strain>
    </source>
</reference>
<evidence type="ECO:0000256" key="1">
    <source>
        <dbReference type="ARBA" id="ARBA00022679"/>
    </source>
</evidence>
<dbReference type="InterPro" id="IPR022623">
    <property type="entry name" value="Glyco_trans_4"/>
</dbReference>
<accession>A0A502BUF4</accession>
<dbReference type="GO" id="GO:0009103">
    <property type="term" value="P:lipopolysaccharide biosynthetic process"/>
    <property type="evidence" value="ECO:0007669"/>
    <property type="project" value="TreeGrafter"/>
</dbReference>
<evidence type="ECO:0000313" key="4">
    <source>
        <dbReference type="EMBL" id="TPG04120.1"/>
    </source>
</evidence>
<dbReference type="CDD" id="cd03818">
    <property type="entry name" value="GT4_ExpC-like"/>
    <property type="match status" value="1"/>
</dbReference>
<comment type="caution">
    <text evidence="4">The sequence shown here is derived from an EMBL/GenBank/DDBJ whole genome shotgun (WGS) entry which is preliminary data.</text>
</comment>
<gene>
    <name evidence="4" type="ORF">EAH88_18600</name>
</gene>
<evidence type="ECO:0000313" key="5">
    <source>
        <dbReference type="Proteomes" id="UP000319486"/>
    </source>
</evidence>
<dbReference type="Pfam" id="PF00534">
    <property type="entry name" value="Glycos_transf_1"/>
    <property type="match status" value="1"/>
</dbReference>
<name>A0A502BUF4_9GAMM</name>
<dbReference type="InterPro" id="IPR001296">
    <property type="entry name" value="Glyco_trans_1"/>
</dbReference>
<evidence type="ECO:0000259" key="3">
    <source>
        <dbReference type="Pfam" id="PF12000"/>
    </source>
</evidence>